<dbReference type="GO" id="GO:0016746">
    <property type="term" value="F:acyltransferase activity"/>
    <property type="evidence" value="ECO:0007669"/>
    <property type="project" value="UniProtKB-KW"/>
</dbReference>
<dbReference type="EMBL" id="JBHLYR010000079">
    <property type="protein sequence ID" value="MFB9995056.1"/>
    <property type="molecule type" value="Genomic_DNA"/>
</dbReference>
<dbReference type="Pfam" id="PF00583">
    <property type="entry name" value="Acetyltransf_1"/>
    <property type="match status" value="1"/>
</dbReference>
<dbReference type="Gene3D" id="3.40.630.30">
    <property type="match status" value="1"/>
</dbReference>
<dbReference type="InterPro" id="IPR016181">
    <property type="entry name" value="Acyl_CoA_acyltransferase"/>
</dbReference>
<keyword evidence="3" id="KW-0808">Transferase</keyword>
<name>A0ABV6B5N5_9DEIO</name>
<proteinExistence type="predicted"/>
<sequence length="208" mass="22918">MTAPLPLPPPQGPETDLGGGYSLRPVSNADAWTVADRLEAEAYQSVSFDWQADAPFAMPDGKRHAWLILHAGEVAGWQISRQWDARTAYMVNTALLPQHRDKRVYSRLLPVVLDVLKAEGYTLVRSHHHATNNAVLIPKLRAGFLLQGMEMDHHGLMAVLIYSFDPVYRDSMDVRCGLKRAEGEVARRLGMNAAAEPRPSAPDGSSPA</sequence>
<dbReference type="Proteomes" id="UP001589733">
    <property type="component" value="Unassembled WGS sequence"/>
</dbReference>
<feature type="region of interest" description="Disordered" evidence="1">
    <location>
        <begin position="1"/>
        <end position="20"/>
    </location>
</feature>
<feature type="domain" description="N-acetyltransferase" evidence="2">
    <location>
        <begin position="21"/>
        <end position="162"/>
    </location>
</feature>
<dbReference type="RefSeq" id="WP_380016618.1">
    <property type="nucleotide sequence ID" value="NZ_JBHLYR010000079.1"/>
</dbReference>
<comment type="caution">
    <text evidence="3">The sequence shown here is derived from an EMBL/GenBank/DDBJ whole genome shotgun (WGS) entry which is preliminary data.</text>
</comment>
<reference evidence="3 4" key="1">
    <citation type="submission" date="2024-09" db="EMBL/GenBank/DDBJ databases">
        <authorList>
            <person name="Sun Q."/>
            <person name="Mori K."/>
        </authorList>
    </citation>
    <scope>NUCLEOTIDE SEQUENCE [LARGE SCALE GENOMIC DNA]</scope>
    <source>
        <strain evidence="3 4">JCM 13503</strain>
    </source>
</reference>
<dbReference type="SUPFAM" id="SSF55729">
    <property type="entry name" value="Acyl-CoA N-acyltransferases (Nat)"/>
    <property type="match status" value="1"/>
</dbReference>
<accession>A0ABV6B5N5</accession>
<dbReference type="InterPro" id="IPR000182">
    <property type="entry name" value="GNAT_dom"/>
</dbReference>
<evidence type="ECO:0000256" key="1">
    <source>
        <dbReference type="SAM" id="MobiDB-lite"/>
    </source>
</evidence>
<organism evidence="3 4">
    <name type="scientific">Deinococcus oregonensis</name>
    <dbReference type="NCBI Taxonomy" id="1805970"/>
    <lineage>
        <taxon>Bacteria</taxon>
        <taxon>Thermotogati</taxon>
        <taxon>Deinococcota</taxon>
        <taxon>Deinococci</taxon>
        <taxon>Deinococcales</taxon>
        <taxon>Deinococcaceae</taxon>
        <taxon>Deinococcus</taxon>
    </lineage>
</organism>
<keyword evidence="3" id="KW-0012">Acyltransferase</keyword>
<feature type="compositionally biased region" description="Pro residues" evidence="1">
    <location>
        <begin position="1"/>
        <end position="12"/>
    </location>
</feature>
<gene>
    <name evidence="3" type="ORF">ACFFLM_24200</name>
</gene>
<dbReference type="EC" id="2.3.1.-" evidence="3"/>
<evidence type="ECO:0000313" key="3">
    <source>
        <dbReference type="EMBL" id="MFB9995056.1"/>
    </source>
</evidence>
<evidence type="ECO:0000313" key="4">
    <source>
        <dbReference type="Proteomes" id="UP001589733"/>
    </source>
</evidence>
<keyword evidence="4" id="KW-1185">Reference proteome</keyword>
<dbReference type="PROSITE" id="PS51186">
    <property type="entry name" value="GNAT"/>
    <property type="match status" value="1"/>
</dbReference>
<protein>
    <submittedName>
        <fullName evidence="3">GNAT family N-acetyltransferase</fullName>
        <ecNumber evidence="3">2.3.1.-</ecNumber>
    </submittedName>
</protein>
<evidence type="ECO:0000259" key="2">
    <source>
        <dbReference type="PROSITE" id="PS51186"/>
    </source>
</evidence>